<protein>
    <submittedName>
        <fullName evidence="2">DUF3185 domain-containing protein</fullName>
    </submittedName>
</protein>
<sequence>MMKLIGIALIILGIISLVWGGIHYNDQKTVIQMGDFKATATEQKTIPISPVVGVIALIGGVALLMIDKRRA</sequence>
<keyword evidence="1" id="KW-0472">Membrane</keyword>
<accession>A0A538TNN8</accession>
<feature type="transmembrane region" description="Helical" evidence="1">
    <location>
        <begin position="44"/>
        <end position="66"/>
    </location>
</feature>
<dbReference type="Proteomes" id="UP000317691">
    <property type="component" value="Unassembled WGS sequence"/>
</dbReference>
<keyword evidence="1" id="KW-0812">Transmembrane</keyword>
<evidence type="ECO:0000313" key="2">
    <source>
        <dbReference type="EMBL" id="TMQ65247.1"/>
    </source>
</evidence>
<dbReference type="EMBL" id="VBOZ01000014">
    <property type="protein sequence ID" value="TMQ65247.1"/>
    <property type="molecule type" value="Genomic_DNA"/>
</dbReference>
<dbReference type="AlphaFoldDB" id="A0A538TNN8"/>
<proteinExistence type="predicted"/>
<gene>
    <name evidence="2" type="ORF">E6K79_05650</name>
</gene>
<comment type="caution">
    <text evidence="2">The sequence shown here is derived from an EMBL/GenBank/DDBJ whole genome shotgun (WGS) entry which is preliminary data.</text>
</comment>
<keyword evidence="1" id="KW-1133">Transmembrane helix</keyword>
<reference evidence="2 3" key="1">
    <citation type="journal article" date="2019" name="Nat. Microbiol.">
        <title>Mediterranean grassland soil C-N compound turnover is dependent on rainfall and depth, and is mediated by genomically divergent microorganisms.</title>
        <authorList>
            <person name="Diamond S."/>
            <person name="Andeer P.F."/>
            <person name="Li Z."/>
            <person name="Crits-Christoph A."/>
            <person name="Burstein D."/>
            <person name="Anantharaman K."/>
            <person name="Lane K.R."/>
            <person name="Thomas B.C."/>
            <person name="Pan C."/>
            <person name="Northen T.R."/>
            <person name="Banfield J.F."/>
        </authorList>
    </citation>
    <scope>NUCLEOTIDE SEQUENCE [LARGE SCALE GENOMIC DNA]</scope>
    <source>
        <strain evidence="2">WS_9</strain>
    </source>
</reference>
<organism evidence="2 3">
    <name type="scientific">Eiseniibacteriota bacterium</name>
    <dbReference type="NCBI Taxonomy" id="2212470"/>
    <lineage>
        <taxon>Bacteria</taxon>
        <taxon>Candidatus Eiseniibacteriota</taxon>
    </lineage>
</organism>
<evidence type="ECO:0000313" key="3">
    <source>
        <dbReference type="Proteomes" id="UP000317691"/>
    </source>
</evidence>
<evidence type="ECO:0000256" key="1">
    <source>
        <dbReference type="SAM" id="Phobius"/>
    </source>
</evidence>
<name>A0A538TNN8_UNCEI</name>